<dbReference type="AlphaFoldDB" id="Q07IQ9"/>
<dbReference type="HOGENOM" id="CLU_009583_27_6_5"/>
<dbReference type="Gene3D" id="3.40.50.2000">
    <property type="entry name" value="Glycogen Phosphorylase B"/>
    <property type="match status" value="2"/>
</dbReference>
<evidence type="ECO:0000313" key="3">
    <source>
        <dbReference type="EMBL" id="ABJ08175.1"/>
    </source>
</evidence>
<dbReference type="CDD" id="cd03809">
    <property type="entry name" value="GT4_MtfB-like"/>
    <property type="match status" value="1"/>
</dbReference>
<dbReference type="InterPro" id="IPR028098">
    <property type="entry name" value="Glyco_trans_4-like_N"/>
</dbReference>
<dbReference type="InterPro" id="IPR001296">
    <property type="entry name" value="Glyco_trans_1"/>
</dbReference>
<feature type="domain" description="Glycosyl transferase family 1" evidence="1">
    <location>
        <begin position="199"/>
        <end position="358"/>
    </location>
</feature>
<dbReference type="Pfam" id="PF00534">
    <property type="entry name" value="Glycos_transf_1"/>
    <property type="match status" value="1"/>
</dbReference>
<organism evidence="3">
    <name type="scientific">Rhodopseudomonas palustris (strain BisA53)</name>
    <dbReference type="NCBI Taxonomy" id="316055"/>
    <lineage>
        <taxon>Bacteria</taxon>
        <taxon>Pseudomonadati</taxon>
        <taxon>Pseudomonadota</taxon>
        <taxon>Alphaproteobacteria</taxon>
        <taxon>Hyphomicrobiales</taxon>
        <taxon>Nitrobacteraceae</taxon>
        <taxon>Rhodopseudomonas</taxon>
    </lineage>
</organism>
<name>Q07IQ9_RHOP5</name>
<dbReference type="PANTHER" id="PTHR46401:SF8">
    <property type="entry name" value="BLL6006 PROTEIN"/>
    <property type="match status" value="1"/>
</dbReference>
<evidence type="ECO:0000259" key="2">
    <source>
        <dbReference type="Pfam" id="PF13439"/>
    </source>
</evidence>
<proteinExistence type="predicted"/>
<dbReference type="STRING" id="316055.RPE_4250"/>
<sequence length="400" mass="44836">MRKLVWPVKYSWYQPLAKRLRGSGRITAVLARFVGIERAADLRARFASRPLSPRAERLAAKGRTFRFLVPPLFRLYSGLRHGRPNLSVPTADALLRKHGVEVVHFPYPHFFPTSIPFVYEPWGLPHIHQPELFGAEESVWMDRLFRSGCGKAAMIVTASRWVKDDIVKQYGIAPHRIAVIPRVPSLPSIVPDATGLPSNLPQRFALFPSVTWPSKNHIRLVRALALLRDQRGLKVQLVCTGANDTPHWKVIEAEIAALNISDQVHFLGVVKLEQLIALYKSASYLVHPSTFEGLGLPLLEAFQHGLPVLSSTSACKPEVVGDAALLFDAFDEADIARCIAKAEDDPGLLEQLRTRGTRRIDEHFPSPKKMADMFLALYRHAAQRELDTEQQLLVAEMLAP</sequence>
<dbReference type="SUPFAM" id="SSF53756">
    <property type="entry name" value="UDP-Glycosyltransferase/glycogen phosphorylase"/>
    <property type="match status" value="1"/>
</dbReference>
<reference evidence="3" key="1">
    <citation type="submission" date="2006-09" db="EMBL/GenBank/DDBJ databases">
        <title>Complete sequence of Rhodopseudomonas palustris BisA53.</title>
        <authorList>
            <consortium name="US DOE Joint Genome Institute"/>
            <person name="Copeland A."/>
            <person name="Lucas S."/>
            <person name="Lapidus A."/>
            <person name="Barry K."/>
            <person name="Detter J.C."/>
            <person name="Glavina del Rio T."/>
            <person name="Hammon N."/>
            <person name="Israni S."/>
            <person name="Dalin E."/>
            <person name="Tice H."/>
            <person name="Pitluck S."/>
            <person name="Chain P."/>
            <person name="Malfatti S."/>
            <person name="Shin M."/>
            <person name="Vergez L."/>
            <person name="Schmutz J."/>
            <person name="Larimer F."/>
            <person name="Land M."/>
            <person name="Hauser L."/>
            <person name="Pelletier D.A."/>
            <person name="Kyrpides N."/>
            <person name="Kim E."/>
            <person name="Harwood C.S."/>
            <person name="Oda Y."/>
            <person name="Richardson P."/>
        </authorList>
    </citation>
    <scope>NUCLEOTIDE SEQUENCE [LARGE SCALE GENOMIC DNA]</scope>
    <source>
        <strain evidence="3">BisA53</strain>
    </source>
</reference>
<dbReference type="KEGG" id="rpe:RPE_4250"/>
<keyword evidence="3" id="KW-0808">Transferase</keyword>
<dbReference type="PANTHER" id="PTHR46401">
    <property type="entry name" value="GLYCOSYLTRANSFERASE WBBK-RELATED"/>
    <property type="match status" value="1"/>
</dbReference>
<dbReference type="eggNOG" id="COG0438">
    <property type="taxonomic scope" value="Bacteria"/>
</dbReference>
<dbReference type="GO" id="GO:0016757">
    <property type="term" value="F:glycosyltransferase activity"/>
    <property type="evidence" value="ECO:0007669"/>
    <property type="project" value="InterPro"/>
</dbReference>
<evidence type="ECO:0000259" key="1">
    <source>
        <dbReference type="Pfam" id="PF00534"/>
    </source>
</evidence>
<feature type="domain" description="Glycosyltransferase subfamily 4-like N-terminal" evidence="2">
    <location>
        <begin position="59"/>
        <end position="182"/>
    </location>
</feature>
<dbReference type="CAZy" id="GT4">
    <property type="family name" value="Glycosyltransferase Family 4"/>
</dbReference>
<gene>
    <name evidence="3" type="ordered locus">RPE_4250</name>
</gene>
<accession>Q07IQ9</accession>
<protein>
    <submittedName>
        <fullName evidence="3">Glycosyl transferase, group 1</fullName>
    </submittedName>
</protein>
<dbReference type="EMBL" id="CP000463">
    <property type="protein sequence ID" value="ABJ08175.1"/>
    <property type="molecule type" value="Genomic_DNA"/>
</dbReference>
<dbReference type="Pfam" id="PF13439">
    <property type="entry name" value="Glyco_transf_4"/>
    <property type="match status" value="1"/>
</dbReference>